<sequence length="200" mass="23069">MESNIALEEEKKFQIVYEWAENQATKKQENSSKENFNMNDEIKVQMQDFLPNIKFKKMRSSFLQEFVVTKNFLFTKDELNDILQYLHSHVTVKVTNLFGESIFGNLMPEYSDAINAIKSLKNRPSYNAGSIVLCWENGIKCKIPSFPSQFKKNADVKYYLSVFSNGDIGVGQNPGTAYILAEMTSEKHFEFTPNCKIEIE</sequence>
<protein>
    <submittedName>
        <fullName evidence="2">Uncharacterized protein</fullName>
    </submittedName>
</protein>
<keyword evidence="1" id="KW-1185">Reference proteome</keyword>
<reference evidence="2" key="1">
    <citation type="submission" date="2022-11" db="UniProtKB">
        <authorList>
            <consortium name="WormBaseParasite"/>
        </authorList>
    </citation>
    <scope>IDENTIFICATION</scope>
</reference>
<dbReference type="Proteomes" id="UP000887578">
    <property type="component" value="Unplaced"/>
</dbReference>
<dbReference type="AlphaFoldDB" id="A0A914NXE4"/>
<evidence type="ECO:0000313" key="2">
    <source>
        <dbReference type="WBParaSite" id="PDA_v2.g10130.t1"/>
    </source>
</evidence>
<accession>A0A914NXE4</accession>
<proteinExistence type="predicted"/>
<dbReference type="WBParaSite" id="PDA_v2.g10130.t1">
    <property type="protein sequence ID" value="PDA_v2.g10130.t1"/>
    <property type="gene ID" value="PDA_v2.g10130"/>
</dbReference>
<organism evidence="1 2">
    <name type="scientific">Panagrolaimus davidi</name>
    <dbReference type="NCBI Taxonomy" id="227884"/>
    <lineage>
        <taxon>Eukaryota</taxon>
        <taxon>Metazoa</taxon>
        <taxon>Ecdysozoa</taxon>
        <taxon>Nematoda</taxon>
        <taxon>Chromadorea</taxon>
        <taxon>Rhabditida</taxon>
        <taxon>Tylenchina</taxon>
        <taxon>Panagrolaimomorpha</taxon>
        <taxon>Panagrolaimoidea</taxon>
        <taxon>Panagrolaimidae</taxon>
        <taxon>Panagrolaimus</taxon>
    </lineage>
</organism>
<name>A0A914NXE4_9BILA</name>
<evidence type="ECO:0000313" key="1">
    <source>
        <dbReference type="Proteomes" id="UP000887578"/>
    </source>
</evidence>